<dbReference type="Pfam" id="PF13707">
    <property type="entry name" value="RloB"/>
    <property type="match status" value="1"/>
</dbReference>
<evidence type="ECO:0000313" key="2">
    <source>
        <dbReference type="Proteomes" id="UP001595710"/>
    </source>
</evidence>
<accession>A0ABV7WNH4</accession>
<evidence type="ECO:0000313" key="1">
    <source>
        <dbReference type="EMBL" id="MFC3700823.1"/>
    </source>
</evidence>
<dbReference type="EMBL" id="JBHRYN010000007">
    <property type="protein sequence ID" value="MFC3700823.1"/>
    <property type="molecule type" value="Genomic_DNA"/>
</dbReference>
<keyword evidence="2" id="KW-1185">Reference proteome</keyword>
<dbReference type="InterPro" id="IPR025591">
    <property type="entry name" value="RloB"/>
</dbReference>
<gene>
    <name evidence="1" type="ORF">ACFOND_04150</name>
</gene>
<proteinExistence type="predicted"/>
<sequence length="222" mass="25735">MGTDNLFHRRKAKAVDQLERRRAKRSSYEKVLIVCEGEKTEPNYFNECIQFYKLNTANVEVDGTCGSSPKSVYERAIELWEIEERKGDPYDRVYCVFDRDNHDNYDETVKRITDHAPEDVFYAAVSVPCFEYWLLLHFKYTTSPYAATGKLSVGGKVLEELKEVMPDYEKGNNNIFSSLSQQIEFAKNNADRALKHAKDNHTDNPSTCVHNLIDYLQNLKKL</sequence>
<dbReference type="Proteomes" id="UP001595710">
    <property type="component" value="Unassembled WGS sequence"/>
</dbReference>
<protein>
    <submittedName>
        <fullName evidence="1">RloB family protein</fullName>
    </submittedName>
</protein>
<organism evidence="1 2">
    <name type="scientific">Reinekea marina</name>
    <dbReference type="NCBI Taxonomy" id="1310421"/>
    <lineage>
        <taxon>Bacteria</taxon>
        <taxon>Pseudomonadati</taxon>
        <taxon>Pseudomonadota</taxon>
        <taxon>Gammaproteobacteria</taxon>
        <taxon>Oceanospirillales</taxon>
        <taxon>Saccharospirillaceae</taxon>
        <taxon>Reinekea</taxon>
    </lineage>
</organism>
<reference evidence="2" key="1">
    <citation type="journal article" date="2019" name="Int. J. Syst. Evol. Microbiol.">
        <title>The Global Catalogue of Microorganisms (GCM) 10K type strain sequencing project: providing services to taxonomists for standard genome sequencing and annotation.</title>
        <authorList>
            <consortium name="The Broad Institute Genomics Platform"/>
            <consortium name="The Broad Institute Genome Sequencing Center for Infectious Disease"/>
            <person name="Wu L."/>
            <person name="Ma J."/>
        </authorList>
    </citation>
    <scope>NUCLEOTIDE SEQUENCE [LARGE SCALE GENOMIC DNA]</scope>
    <source>
        <strain evidence="2">CECT 8288</strain>
    </source>
</reference>
<comment type="caution">
    <text evidence="1">The sequence shown here is derived from an EMBL/GenBank/DDBJ whole genome shotgun (WGS) entry which is preliminary data.</text>
</comment>
<dbReference type="RefSeq" id="WP_290280468.1">
    <property type="nucleotide sequence ID" value="NZ_JAUFQI010000001.1"/>
</dbReference>
<name>A0ABV7WNH4_9GAMM</name>